<proteinExistence type="predicted"/>
<dbReference type="AlphaFoldDB" id="A0AAJ0M0T8"/>
<accession>A0AAJ0M0T8</accession>
<feature type="compositionally biased region" description="Polar residues" evidence="1">
    <location>
        <begin position="111"/>
        <end position="122"/>
    </location>
</feature>
<dbReference type="Proteomes" id="UP001273166">
    <property type="component" value="Unassembled WGS sequence"/>
</dbReference>
<dbReference type="EMBL" id="JAUDZG010000005">
    <property type="protein sequence ID" value="KAK3304816.1"/>
    <property type="molecule type" value="Genomic_DNA"/>
</dbReference>
<evidence type="ECO:0000313" key="3">
    <source>
        <dbReference type="Proteomes" id="UP001273166"/>
    </source>
</evidence>
<comment type="caution">
    <text evidence="2">The sequence shown here is derived from an EMBL/GenBank/DDBJ whole genome shotgun (WGS) entry which is preliminary data.</text>
</comment>
<sequence>MVYTAEPISLPRPFDTTHACTETPQLYPQTAHHRQDSSSMPSISHCTFERGFMEGPPDDPALSAPLYDGQHHLHQSATPPYTMPPQNAGRDGTYSPVMGDNSYPQQPYPGASSSMVPQSATAASAPRPIDPAPATAGGRAPPVLRPMPVGGVMSQLGMKSPYSQRPLMPRASMMPDSDPPTHVVGSQGRRGILPSTPGPPAALVAGTTQANNQIFLKMLTRGSLALTVPTLTGIRST</sequence>
<evidence type="ECO:0000256" key="1">
    <source>
        <dbReference type="SAM" id="MobiDB-lite"/>
    </source>
</evidence>
<reference evidence="2" key="1">
    <citation type="journal article" date="2023" name="Mol. Phylogenet. Evol.">
        <title>Genome-scale phylogeny and comparative genomics of the fungal order Sordariales.</title>
        <authorList>
            <person name="Hensen N."/>
            <person name="Bonometti L."/>
            <person name="Westerberg I."/>
            <person name="Brannstrom I.O."/>
            <person name="Guillou S."/>
            <person name="Cros-Aarteil S."/>
            <person name="Calhoun S."/>
            <person name="Haridas S."/>
            <person name="Kuo A."/>
            <person name="Mondo S."/>
            <person name="Pangilinan J."/>
            <person name="Riley R."/>
            <person name="LaButti K."/>
            <person name="Andreopoulos B."/>
            <person name="Lipzen A."/>
            <person name="Chen C."/>
            <person name="Yan M."/>
            <person name="Daum C."/>
            <person name="Ng V."/>
            <person name="Clum A."/>
            <person name="Steindorff A."/>
            <person name="Ohm R.A."/>
            <person name="Martin F."/>
            <person name="Silar P."/>
            <person name="Natvig D.O."/>
            <person name="Lalanne C."/>
            <person name="Gautier V."/>
            <person name="Ament-Velasquez S.L."/>
            <person name="Kruys A."/>
            <person name="Hutchinson M.I."/>
            <person name="Powell A.J."/>
            <person name="Barry K."/>
            <person name="Miller A.N."/>
            <person name="Grigoriev I.V."/>
            <person name="Debuchy R."/>
            <person name="Gladieux P."/>
            <person name="Hiltunen Thoren M."/>
            <person name="Johannesson H."/>
        </authorList>
    </citation>
    <scope>NUCLEOTIDE SEQUENCE</scope>
    <source>
        <strain evidence="2">CBS 333.67</strain>
    </source>
</reference>
<feature type="compositionally biased region" description="Low complexity" evidence="1">
    <location>
        <begin position="132"/>
        <end position="142"/>
    </location>
</feature>
<gene>
    <name evidence="2" type="ORF">B0T15DRAFT_253486</name>
</gene>
<protein>
    <submittedName>
        <fullName evidence="2">Uncharacterized protein</fullName>
    </submittedName>
</protein>
<organism evidence="2 3">
    <name type="scientific">Chaetomium strumarium</name>
    <dbReference type="NCBI Taxonomy" id="1170767"/>
    <lineage>
        <taxon>Eukaryota</taxon>
        <taxon>Fungi</taxon>
        <taxon>Dikarya</taxon>
        <taxon>Ascomycota</taxon>
        <taxon>Pezizomycotina</taxon>
        <taxon>Sordariomycetes</taxon>
        <taxon>Sordariomycetidae</taxon>
        <taxon>Sordariales</taxon>
        <taxon>Chaetomiaceae</taxon>
        <taxon>Chaetomium</taxon>
    </lineage>
</organism>
<dbReference type="GeneID" id="87882047"/>
<keyword evidence="3" id="KW-1185">Reference proteome</keyword>
<evidence type="ECO:0000313" key="2">
    <source>
        <dbReference type="EMBL" id="KAK3304816.1"/>
    </source>
</evidence>
<feature type="region of interest" description="Disordered" evidence="1">
    <location>
        <begin position="71"/>
        <end position="142"/>
    </location>
</feature>
<name>A0AAJ0M0T8_9PEZI</name>
<reference evidence="2" key="2">
    <citation type="submission" date="2023-06" db="EMBL/GenBank/DDBJ databases">
        <authorList>
            <consortium name="Lawrence Berkeley National Laboratory"/>
            <person name="Mondo S.J."/>
            <person name="Hensen N."/>
            <person name="Bonometti L."/>
            <person name="Westerberg I."/>
            <person name="Brannstrom I.O."/>
            <person name="Guillou S."/>
            <person name="Cros-Aarteil S."/>
            <person name="Calhoun S."/>
            <person name="Haridas S."/>
            <person name="Kuo A."/>
            <person name="Pangilinan J."/>
            <person name="Riley R."/>
            <person name="Labutti K."/>
            <person name="Andreopoulos B."/>
            <person name="Lipzen A."/>
            <person name="Chen C."/>
            <person name="Yanf M."/>
            <person name="Daum C."/>
            <person name="Ng V."/>
            <person name="Clum A."/>
            <person name="Steindorff A."/>
            <person name="Ohm R."/>
            <person name="Martin F."/>
            <person name="Silar P."/>
            <person name="Natvig D."/>
            <person name="Lalanne C."/>
            <person name="Gautier V."/>
            <person name="Ament-Velasquez S.L."/>
            <person name="Kruys A."/>
            <person name="Hutchinson M.I."/>
            <person name="Powell A.J."/>
            <person name="Barry K."/>
            <person name="Miller A.N."/>
            <person name="Grigoriev I.V."/>
            <person name="Debuchy R."/>
            <person name="Gladieux P."/>
            <person name="Thoren M.H."/>
            <person name="Johannesson H."/>
        </authorList>
    </citation>
    <scope>NUCLEOTIDE SEQUENCE</scope>
    <source>
        <strain evidence="2">CBS 333.67</strain>
    </source>
</reference>
<dbReference type="RefSeq" id="XP_062720596.1">
    <property type="nucleotide sequence ID" value="XM_062863218.1"/>
</dbReference>